<dbReference type="GO" id="GO:0003978">
    <property type="term" value="F:UDP-glucose 4-epimerase activity"/>
    <property type="evidence" value="ECO:0007669"/>
    <property type="project" value="UniProtKB-UniRule"/>
</dbReference>
<gene>
    <name evidence="12" type="primary">galE</name>
    <name evidence="12" type="ordered locus">syc1193_c</name>
</gene>
<evidence type="ECO:0000256" key="5">
    <source>
        <dbReference type="ARBA" id="ARBA00013189"/>
    </source>
</evidence>
<protein>
    <recommendedName>
        <fullName evidence="6 10">UDP-glucose 4-epimerase</fullName>
        <ecNumber evidence="5 10">5.1.3.2</ecNumber>
    </recommendedName>
</protein>
<comment type="similarity">
    <text evidence="4 10">Belongs to the NAD(P)-dependent epimerase/dehydratase family.</text>
</comment>
<dbReference type="CDD" id="cd05247">
    <property type="entry name" value="UDP_G4E_1_SDR_e"/>
    <property type="match status" value="1"/>
</dbReference>
<dbReference type="InterPro" id="IPR005886">
    <property type="entry name" value="UDP_G4E"/>
</dbReference>
<feature type="domain" description="NAD-dependent epimerase/dehydratase" evidence="11">
    <location>
        <begin position="6"/>
        <end position="257"/>
    </location>
</feature>
<comment type="catalytic activity">
    <reaction evidence="1 10">
        <text>UDP-alpha-D-glucose = UDP-alpha-D-galactose</text>
        <dbReference type="Rhea" id="RHEA:22168"/>
        <dbReference type="ChEBI" id="CHEBI:58885"/>
        <dbReference type="ChEBI" id="CHEBI:66914"/>
        <dbReference type="EC" id="5.1.3.2"/>
    </reaction>
</comment>
<dbReference type="Gene3D" id="3.40.50.720">
    <property type="entry name" value="NAD(P)-binding Rossmann-like Domain"/>
    <property type="match status" value="1"/>
</dbReference>
<comment type="subunit">
    <text evidence="10">Homodimer.</text>
</comment>
<dbReference type="PANTHER" id="PTHR43725:SF53">
    <property type="entry name" value="UDP-ARABINOSE 4-EPIMERASE 1"/>
    <property type="match status" value="1"/>
</dbReference>
<proteinExistence type="inferred from homology"/>
<evidence type="ECO:0000256" key="7">
    <source>
        <dbReference type="ARBA" id="ARBA00023027"/>
    </source>
</evidence>
<dbReference type="PANTHER" id="PTHR43725">
    <property type="entry name" value="UDP-GLUCOSE 4-EPIMERASE"/>
    <property type="match status" value="1"/>
</dbReference>
<dbReference type="AlphaFoldDB" id="A0A0H3K8R3"/>
<evidence type="ECO:0000313" key="12">
    <source>
        <dbReference type="EMBL" id="BAD79383.1"/>
    </source>
</evidence>
<comment type="cofactor">
    <cofactor evidence="2 10">
        <name>NAD(+)</name>
        <dbReference type="ChEBI" id="CHEBI:57540"/>
    </cofactor>
</comment>
<evidence type="ECO:0000256" key="3">
    <source>
        <dbReference type="ARBA" id="ARBA00004947"/>
    </source>
</evidence>
<dbReference type="EMBL" id="AP008231">
    <property type="protein sequence ID" value="BAD79383.1"/>
    <property type="molecule type" value="Genomic_DNA"/>
</dbReference>
<name>A0A0H3K8R3_SYNP6</name>
<dbReference type="Pfam" id="PF01370">
    <property type="entry name" value="Epimerase"/>
    <property type="match status" value="1"/>
</dbReference>
<evidence type="ECO:0000259" key="11">
    <source>
        <dbReference type="Pfam" id="PF01370"/>
    </source>
</evidence>
<evidence type="ECO:0000256" key="6">
    <source>
        <dbReference type="ARBA" id="ARBA00018569"/>
    </source>
</evidence>
<organism evidence="12 13">
    <name type="scientific">Synechococcus sp. (strain ATCC 27144 / PCC 6301 / SAUG 1402/1)</name>
    <name type="common">Anacystis nidulans</name>
    <dbReference type="NCBI Taxonomy" id="269084"/>
    <lineage>
        <taxon>Bacteria</taxon>
        <taxon>Bacillati</taxon>
        <taxon>Cyanobacteriota</taxon>
        <taxon>Cyanophyceae</taxon>
        <taxon>Synechococcales</taxon>
        <taxon>Synechococcaceae</taxon>
        <taxon>Synechococcus</taxon>
    </lineage>
</organism>
<evidence type="ECO:0000256" key="8">
    <source>
        <dbReference type="ARBA" id="ARBA00023235"/>
    </source>
</evidence>
<dbReference type="eggNOG" id="COG1087">
    <property type="taxonomic scope" value="Bacteria"/>
</dbReference>
<evidence type="ECO:0000256" key="1">
    <source>
        <dbReference type="ARBA" id="ARBA00000083"/>
    </source>
</evidence>
<evidence type="ECO:0000256" key="4">
    <source>
        <dbReference type="ARBA" id="ARBA00007637"/>
    </source>
</evidence>
<reference evidence="12 13" key="1">
    <citation type="journal article" date="2007" name="Photosyn. Res.">
        <title>Complete nucleotide sequence of the freshwater unicellular cyanobacterium Synechococcus elongatus PCC 6301 chromosome: gene content and organization.</title>
        <authorList>
            <person name="Sugita C."/>
            <person name="Ogata K."/>
            <person name="Shikata M."/>
            <person name="Jikuya H."/>
            <person name="Takano J."/>
            <person name="Furumichi M."/>
            <person name="Kanehisa M."/>
            <person name="Omata T."/>
            <person name="Sugiura M."/>
            <person name="Sugita M."/>
        </authorList>
    </citation>
    <scope>NUCLEOTIDE SEQUENCE [LARGE SCALE GENOMIC DNA]</scope>
    <source>
        <strain evidence="13">ATCC 27144 / PCC 6301 / SAUG 1402/1</strain>
    </source>
</reference>
<accession>A0A0H3K8R3</accession>
<dbReference type="Proteomes" id="UP000001175">
    <property type="component" value="Chromosome"/>
</dbReference>
<keyword evidence="8 10" id="KW-0413">Isomerase</keyword>
<dbReference type="RefSeq" id="WP_011243505.1">
    <property type="nucleotide sequence ID" value="NC_006576.1"/>
</dbReference>
<dbReference type="Gene3D" id="3.90.25.10">
    <property type="entry name" value="UDP-galactose 4-epimerase, domain 1"/>
    <property type="match status" value="1"/>
</dbReference>
<evidence type="ECO:0000256" key="10">
    <source>
        <dbReference type="RuleBase" id="RU366046"/>
    </source>
</evidence>
<evidence type="ECO:0000256" key="2">
    <source>
        <dbReference type="ARBA" id="ARBA00001911"/>
    </source>
</evidence>
<evidence type="ECO:0000256" key="9">
    <source>
        <dbReference type="ARBA" id="ARBA00023277"/>
    </source>
</evidence>
<dbReference type="InterPro" id="IPR036291">
    <property type="entry name" value="NAD(P)-bd_dom_sf"/>
</dbReference>
<keyword evidence="7 10" id="KW-0520">NAD</keyword>
<dbReference type="InterPro" id="IPR001509">
    <property type="entry name" value="Epimerase_deHydtase"/>
</dbReference>
<dbReference type="UniPathway" id="UPA00214"/>
<evidence type="ECO:0000313" key="13">
    <source>
        <dbReference type="Proteomes" id="UP000001175"/>
    </source>
</evidence>
<sequence>MAGATILVTGGAGYIGSHTVRALQAQGYQPIVLDNLSNGQRAIAAEVLQVPLIVGDTRDRLLLDRLFAEHPIQAVIHFAASIEVGESVRDPGNFYANNVSGSLTLLQAMVAAGCQQLVFSSTCATYGLPQVIPIPEDHPQAPINPYGRSKWMVEQFLQDFQAAYGLRSVIFRYFNAAGADPKGDLGEAHDPETHLIPLVLQAAAGQRPSIQVYGTDYPTSDGTCIRDYIHVCDLADAHVRGLTYLADGGATTAFNLGNGNGFSVKEVIATAERVTQRSIPVQLSDRRPGDAIALVGSSDKARQILGWEPQFPSLETMIQHAWQWQQRCDRPS</sequence>
<dbReference type="GeneID" id="72429136"/>
<dbReference type="KEGG" id="syc:syc1193_c"/>
<dbReference type="EC" id="5.1.3.2" evidence="5 10"/>
<comment type="pathway">
    <text evidence="3 10">Carbohydrate metabolism; galactose metabolism.</text>
</comment>
<keyword evidence="9 10" id="KW-0119">Carbohydrate metabolism</keyword>
<dbReference type="SUPFAM" id="SSF51735">
    <property type="entry name" value="NAD(P)-binding Rossmann-fold domains"/>
    <property type="match status" value="1"/>
</dbReference>
<dbReference type="NCBIfam" id="TIGR01179">
    <property type="entry name" value="galE"/>
    <property type="match status" value="1"/>
</dbReference>
<dbReference type="GO" id="GO:0033499">
    <property type="term" value="P:galactose catabolic process via UDP-galactose, Leloir pathway"/>
    <property type="evidence" value="ECO:0007669"/>
    <property type="project" value="TreeGrafter"/>
</dbReference>